<keyword evidence="5" id="KW-0472">Membrane</keyword>
<dbReference type="GO" id="GO:0004180">
    <property type="term" value="F:carboxypeptidase activity"/>
    <property type="evidence" value="ECO:0007669"/>
    <property type="project" value="UniProtKB-KW"/>
</dbReference>
<keyword evidence="9" id="KW-0645">Protease</keyword>
<feature type="signal peptide" evidence="7">
    <location>
        <begin position="1"/>
        <end position="21"/>
    </location>
</feature>
<dbReference type="GO" id="GO:0044718">
    <property type="term" value="P:siderophore transmembrane transport"/>
    <property type="evidence" value="ECO:0007669"/>
    <property type="project" value="TreeGrafter"/>
</dbReference>
<gene>
    <name evidence="9" type="ORF">SAMN05661012_04237</name>
    <name evidence="10" type="ORF">SR876_10990</name>
</gene>
<dbReference type="Pfam" id="PF13620">
    <property type="entry name" value="CarboxypepD_reg"/>
    <property type="match status" value="1"/>
</dbReference>
<evidence type="ECO:0000256" key="6">
    <source>
        <dbReference type="ARBA" id="ARBA00023237"/>
    </source>
</evidence>
<keyword evidence="9" id="KW-0121">Carboxypeptidase</keyword>
<protein>
    <submittedName>
        <fullName evidence="9">Carboxypeptidase regulatory-like domain-containing protein</fullName>
    </submittedName>
</protein>
<dbReference type="InterPro" id="IPR039426">
    <property type="entry name" value="TonB-dep_rcpt-like"/>
</dbReference>
<dbReference type="InterPro" id="IPR037066">
    <property type="entry name" value="Plug_dom_sf"/>
</dbReference>
<comment type="subcellular location">
    <subcellularLocation>
        <location evidence="1">Cell outer membrane</location>
        <topology evidence="1">Multi-pass membrane protein</topology>
    </subcellularLocation>
</comment>
<dbReference type="InterPro" id="IPR057601">
    <property type="entry name" value="Oar-like_b-barrel"/>
</dbReference>
<reference evidence="10 12" key="2">
    <citation type="submission" date="2023-11" db="EMBL/GenBank/DDBJ databases">
        <title>MicrobeMod: A computational toolkit for identifying prokaryotic methylation and restriction-modification with nanopore sequencing.</title>
        <authorList>
            <person name="Crits-Christoph A."/>
            <person name="Kang S.C."/>
            <person name="Lee H."/>
            <person name="Ostrov N."/>
        </authorList>
    </citation>
    <scope>NUCLEOTIDE SEQUENCE [LARGE SCALE GENOMIC DNA]</scope>
    <source>
        <strain evidence="10 12">ATCC 23090</strain>
    </source>
</reference>
<evidence type="ECO:0000259" key="8">
    <source>
        <dbReference type="Pfam" id="PF25183"/>
    </source>
</evidence>
<dbReference type="STRING" id="1004.SAMN05661012_04237"/>
<dbReference type="SUPFAM" id="SSF56935">
    <property type="entry name" value="Porins"/>
    <property type="match status" value="1"/>
</dbReference>
<keyword evidence="9" id="KW-0378">Hydrolase</keyword>
<dbReference type="OrthoDB" id="9768147at2"/>
<dbReference type="InterPro" id="IPR036942">
    <property type="entry name" value="Beta-barrel_TonB_sf"/>
</dbReference>
<keyword evidence="6" id="KW-0998">Cell outer membrane</keyword>
<evidence type="ECO:0000256" key="4">
    <source>
        <dbReference type="ARBA" id="ARBA00022692"/>
    </source>
</evidence>
<keyword evidence="7" id="KW-0732">Signal</keyword>
<dbReference type="GO" id="GO:0009279">
    <property type="term" value="C:cell outer membrane"/>
    <property type="evidence" value="ECO:0007669"/>
    <property type="project" value="UniProtKB-SubCell"/>
</dbReference>
<evidence type="ECO:0000256" key="7">
    <source>
        <dbReference type="SAM" id="SignalP"/>
    </source>
</evidence>
<dbReference type="InterPro" id="IPR008969">
    <property type="entry name" value="CarboxyPept-like_regulatory"/>
</dbReference>
<keyword evidence="4" id="KW-0812">Transmembrane</keyword>
<dbReference type="PANTHER" id="PTHR30069">
    <property type="entry name" value="TONB-DEPENDENT OUTER MEMBRANE RECEPTOR"/>
    <property type="match status" value="1"/>
</dbReference>
<dbReference type="AlphaFoldDB" id="A0A1K1RTI8"/>
<evidence type="ECO:0000256" key="1">
    <source>
        <dbReference type="ARBA" id="ARBA00004571"/>
    </source>
</evidence>
<feature type="domain" description="TonB-dependent transporter Oar-like beta-barrel" evidence="8">
    <location>
        <begin position="248"/>
        <end position="315"/>
    </location>
</feature>
<organism evidence="9 11">
    <name type="scientific">Chitinophaga sancti</name>
    <dbReference type="NCBI Taxonomy" id="1004"/>
    <lineage>
        <taxon>Bacteria</taxon>
        <taxon>Pseudomonadati</taxon>
        <taxon>Bacteroidota</taxon>
        <taxon>Chitinophagia</taxon>
        <taxon>Chitinophagales</taxon>
        <taxon>Chitinophagaceae</taxon>
        <taxon>Chitinophaga</taxon>
    </lineage>
</organism>
<dbReference type="Gene3D" id="2.170.130.10">
    <property type="entry name" value="TonB-dependent receptor, plug domain"/>
    <property type="match status" value="1"/>
</dbReference>
<accession>A0A1K1RTI8</accession>
<evidence type="ECO:0000313" key="9">
    <source>
        <dbReference type="EMBL" id="SFW75401.1"/>
    </source>
</evidence>
<name>A0A1K1RTI8_9BACT</name>
<dbReference type="Gene3D" id="2.60.40.1120">
    <property type="entry name" value="Carboxypeptidase-like, regulatory domain"/>
    <property type="match status" value="1"/>
</dbReference>
<sequence length="1060" mass="116627">MGCKKLLLTFIVLLSVCYSFAQVTTSAVTGLVKNAKGEGLIGATVKAIHVPTGTVYGTTTQEGGRYTIPNMKVGGPYTITITYVGFQEQSFKDLYLSLGNALTQNVKLEDGSKSLNEVTITGQRSNIISSNRTGTQTNIGQRQLNELPTVGRSIQDFARLTPQAVASYSNTSGAPLGISFAGQSNKFNSFTVDGANANDAFGLTATGTNGGQANVNAVPLESVQEVQIVLSPYDITQSNFTGGGINAVTKSGTNQFHGSAYFLKQNQSFVGEHVQSQTKYPTYNNTTWGASLSGPIIKNKLFFFVNAERNDTKTPLGYNPADAGSGSKFSTTRLDSIRNYVKNSYGFDPGSYTDINSESYATSVFARIDWNISEKHKLTVRHSYVDGSLYNISRSATTMTFANSGYYMLSTTNSTVAELNSSFNATTSNVLRATYNRIRDRRSTVEFPSVYITEGGLNYNLGADYSSPRNSLDQDNFTIVDNLTIQKKKHTITVGTDNQFFHTNNVFLQYYYGYYTYKNMNNFLNNSAAPTTYAVGYSNKGGSDLAPGKISAGQFSLYGQDVWDVNDRFRLTYGLRVDLPVFFNKPDANGGFNSSDIATTNGVQNNTVPKTRLMWAPRVAFNWDVNGDGTTQLRGGAGLFTGRVPLVWISNAYSKTGVAFTSFSGTPDPSVRFNYNANDTHLGAYIPTTAAAPTEIDVTDKNFKYPQVLRGNLAIDQKLPWWGLIGTIEALYTKTLNNILYKNLNVGPQAGNVTLGNTTRPWYNFARANSSYTDVIYLTNSSKGYSYNFTAQVQKPMDHGWSGSLAYTYGASYSMNDGTSSTAYSSWRFAYNINGMNNLSLARANFDPGHRVIANASKTFRYAKGHLSTTIGLVYQGYTGQRYSVMFNNNMTGDDASGKTGTNSLAYLPSDASQFSTLTLSGGTVVTPDQQLADFKEFAANNKYLNAHLGQNTERNALRMPWESHFDLKIAQDFILKNTHRIEVGFDILNVANLLNRNWGWSYYLSNQSVSLFTVTSQSKTPTYTFNKTLMNNINGTLRPYTVNDYLSRWRGQLSVRYNF</sequence>
<evidence type="ECO:0000256" key="2">
    <source>
        <dbReference type="ARBA" id="ARBA00022448"/>
    </source>
</evidence>
<reference evidence="9 11" key="1">
    <citation type="submission" date="2016-11" db="EMBL/GenBank/DDBJ databases">
        <authorList>
            <person name="Jaros S."/>
            <person name="Januszkiewicz K."/>
            <person name="Wedrychowicz H."/>
        </authorList>
    </citation>
    <scope>NUCLEOTIDE SEQUENCE [LARGE SCALE GENOMIC DNA]</scope>
    <source>
        <strain evidence="9 11">DSM 784</strain>
    </source>
</reference>
<proteinExistence type="predicted"/>
<dbReference type="RefSeq" id="WP_072363230.1">
    <property type="nucleotide sequence ID" value="NZ_CP139972.1"/>
</dbReference>
<evidence type="ECO:0000313" key="12">
    <source>
        <dbReference type="Proteomes" id="UP001326715"/>
    </source>
</evidence>
<dbReference type="Proteomes" id="UP000183788">
    <property type="component" value="Unassembled WGS sequence"/>
</dbReference>
<dbReference type="PANTHER" id="PTHR30069:SF46">
    <property type="entry name" value="OAR PROTEIN"/>
    <property type="match status" value="1"/>
</dbReference>
<dbReference type="Pfam" id="PF25183">
    <property type="entry name" value="OMP_b-brl_4"/>
    <property type="match status" value="2"/>
</dbReference>
<evidence type="ECO:0000313" key="11">
    <source>
        <dbReference type="Proteomes" id="UP000183788"/>
    </source>
</evidence>
<dbReference type="EMBL" id="FPIZ01000014">
    <property type="protein sequence ID" value="SFW75401.1"/>
    <property type="molecule type" value="Genomic_DNA"/>
</dbReference>
<dbReference type="SUPFAM" id="SSF49464">
    <property type="entry name" value="Carboxypeptidase regulatory domain-like"/>
    <property type="match status" value="1"/>
</dbReference>
<evidence type="ECO:0000256" key="5">
    <source>
        <dbReference type="ARBA" id="ARBA00023136"/>
    </source>
</evidence>
<keyword evidence="2" id="KW-0813">Transport</keyword>
<keyword evidence="3" id="KW-1134">Transmembrane beta strand</keyword>
<evidence type="ECO:0000313" key="10">
    <source>
        <dbReference type="EMBL" id="WQG92031.1"/>
    </source>
</evidence>
<dbReference type="EMBL" id="CP140154">
    <property type="protein sequence ID" value="WQG92031.1"/>
    <property type="molecule type" value="Genomic_DNA"/>
</dbReference>
<dbReference type="GO" id="GO:0015344">
    <property type="term" value="F:siderophore uptake transmembrane transporter activity"/>
    <property type="evidence" value="ECO:0007669"/>
    <property type="project" value="TreeGrafter"/>
</dbReference>
<dbReference type="Proteomes" id="UP001326715">
    <property type="component" value="Chromosome"/>
</dbReference>
<dbReference type="Gene3D" id="2.40.170.20">
    <property type="entry name" value="TonB-dependent receptor, beta-barrel domain"/>
    <property type="match status" value="1"/>
</dbReference>
<keyword evidence="12" id="KW-1185">Reference proteome</keyword>
<evidence type="ECO:0000256" key="3">
    <source>
        <dbReference type="ARBA" id="ARBA00022452"/>
    </source>
</evidence>
<feature type="domain" description="TonB-dependent transporter Oar-like beta-barrel" evidence="8">
    <location>
        <begin position="351"/>
        <end position="996"/>
    </location>
</feature>
<feature type="chain" id="PRO_5012927627" evidence="7">
    <location>
        <begin position="22"/>
        <end position="1060"/>
    </location>
</feature>